<dbReference type="InterPro" id="IPR055396">
    <property type="entry name" value="DUF7088"/>
</dbReference>
<dbReference type="PATRIC" id="fig|926562.3.peg.1586"/>
<gene>
    <name evidence="4" type="ordered locus">Oweho_1585</name>
</gene>
<dbReference type="RefSeq" id="WP_014201931.1">
    <property type="nucleotide sequence ID" value="NC_016599.1"/>
</dbReference>
<feature type="domain" description="DUF7088" evidence="3">
    <location>
        <begin position="38"/>
        <end position="146"/>
    </location>
</feature>
<dbReference type="Pfam" id="PF23357">
    <property type="entry name" value="DUF7088"/>
    <property type="match status" value="1"/>
</dbReference>
<dbReference type="Proteomes" id="UP000005631">
    <property type="component" value="Chromosome"/>
</dbReference>
<keyword evidence="1" id="KW-0812">Transmembrane</keyword>
<dbReference type="InterPro" id="IPR019863">
    <property type="entry name" value="Motility-assoc_ABC-rel_GldG"/>
</dbReference>
<dbReference type="InterPro" id="IPR019196">
    <property type="entry name" value="ABC_transp_unknown"/>
</dbReference>
<dbReference type="EMBL" id="CP003156">
    <property type="protein sequence ID" value="AEV32575.1"/>
    <property type="molecule type" value="Genomic_DNA"/>
</dbReference>
<feature type="transmembrane region" description="Helical" evidence="1">
    <location>
        <begin position="541"/>
        <end position="565"/>
    </location>
</feature>
<dbReference type="AlphaFoldDB" id="G8QZE7"/>
<keyword evidence="5" id="KW-1185">Reference proteome</keyword>
<accession>G8QZE7</accession>
<evidence type="ECO:0000313" key="5">
    <source>
        <dbReference type="Proteomes" id="UP000005631"/>
    </source>
</evidence>
<dbReference type="OrthoDB" id="9777219at2"/>
<dbReference type="NCBIfam" id="TIGR03521">
    <property type="entry name" value="GldG"/>
    <property type="match status" value="1"/>
</dbReference>
<keyword evidence="1" id="KW-0472">Membrane</keyword>
<evidence type="ECO:0000256" key="1">
    <source>
        <dbReference type="SAM" id="Phobius"/>
    </source>
</evidence>
<dbReference type="eggNOG" id="COG3225">
    <property type="taxonomic scope" value="Bacteria"/>
</dbReference>
<proteinExistence type="predicted"/>
<dbReference type="HOGENOM" id="CLU_018716_1_0_10"/>
<reference evidence="4 5" key="1">
    <citation type="journal article" date="2012" name="Stand. Genomic Sci.">
        <title>Genome sequence of the orange-pigmented seawater bacterium Owenweeksia hongkongensis type strain (UST20020801(T)).</title>
        <authorList>
            <person name="Riedel T."/>
            <person name="Held B."/>
            <person name="Nolan M."/>
            <person name="Lucas S."/>
            <person name="Lapidus A."/>
            <person name="Tice H."/>
            <person name="Del Rio T.G."/>
            <person name="Cheng J.F."/>
            <person name="Han C."/>
            <person name="Tapia R."/>
            <person name="Goodwin L.A."/>
            <person name="Pitluck S."/>
            <person name="Liolios K."/>
            <person name="Mavromatis K."/>
            <person name="Pagani I."/>
            <person name="Ivanova N."/>
            <person name="Mikhailova N."/>
            <person name="Pati A."/>
            <person name="Chen A."/>
            <person name="Palaniappan K."/>
            <person name="Rohde M."/>
            <person name="Tindall B.J."/>
            <person name="Detter J.C."/>
            <person name="Goker M."/>
            <person name="Woyke T."/>
            <person name="Bristow J."/>
            <person name="Eisen J.A."/>
            <person name="Markowitz V."/>
            <person name="Hugenholtz P."/>
            <person name="Klenk H.P."/>
            <person name="Kyrpides N.C."/>
        </authorList>
    </citation>
    <scope>NUCLEOTIDE SEQUENCE</scope>
    <source>
        <strain evidence="5">DSM 17368 / JCM 12287 / NRRL B-23963</strain>
    </source>
</reference>
<protein>
    <submittedName>
        <fullName evidence="4">Gliding-associated putative ABC transporter substrate-binding component GldG</fullName>
    </submittedName>
</protein>
<dbReference type="KEGG" id="oho:Oweho_1585"/>
<feature type="domain" description="ABC-type uncharacterised transport system" evidence="2">
    <location>
        <begin position="192"/>
        <end position="508"/>
    </location>
</feature>
<keyword evidence="1" id="KW-1133">Transmembrane helix</keyword>
<dbReference type="Pfam" id="PF09822">
    <property type="entry name" value="ABC_transp_aux"/>
    <property type="match status" value="1"/>
</dbReference>
<feature type="transmembrane region" description="Helical" evidence="1">
    <location>
        <begin position="12"/>
        <end position="31"/>
    </location>
</feature>
<organism evidence="4 5">
    <name type="scientific">Owenweeksia hongkongensis (strain DSM 17368 / CIP 108786 / JCM 12287 / NRRL B-23963 / UST20020801)</name>
    <dbReference type="NCBI Taxonomy" id="926562"/>
    <lineage>
        <taxon>Bacteria</taxon>
        <taxon>Pseudomonadati</taxon>
        <taxon>Bacteroidota</taxon>
        <taxon>Flavobacteriia</taxon>
        <taxon>Flavobacteriales</taxon>
        <taxon>Owenweeksiaceae</taxon>
        <taxon>Owenweeksia</taxon>
    </lineage>
</organism>
<evidence type="ECO:0000313" key="4">
    <source>
        <dbReference type="EMBL" id="AEV32575.1"/>
    </source>
</evidence>
<name>G8QZE7_OWEHD</name>
<dbReference type="STRING" id="926562.Oweho_1585"/>
<evidence type="ECO:0000259" key="3">
    <source>
        <dbReference type="Pfam" id="PF23357"/>
    </source>
</evidence>
<sequence length="573" mass="65704">MKSRRTKDIINFLVITAIILVLNVIVSLKFFRIDLTTENRFSLSDATIDLLESFDDVMYIKVYLEGNFPADFQRLQRETRQMLDEFRAYNNKIEYEFIDPSASEDSKINQDVFEQLQYKGLKYYELRVSEKGGNKTQRVFPGALVTYGEKEVPVQLLMDQLGVAPQAQVNASVQNLEYTLANTIRGLVRQRKPLVGFLQGHDELDLKYVADFARSLSENYSVDKFNIRKFKSDSTGQDLSIMEQQRRLNRFDGLIIAKPQKSFNDLDKFLLDQYLMTGGKVLWLVDAIHANMDSLSESSQFISYPIYDRLNIQDMLFRYGVRINTNIVQDLVAGGVADRQGVYPWVYFPMIMPQSKNPITKDLSGIKLEFPSSIDTIIAKGVKKTFLLRSSQYSNVVATPHMVRLQTLYEPPSEDRFKAKGVPLAVLLEGKFESAFKNRLKPKSNGQEMPNLVEESQSTQMLVVADGDIIKNQLNIVNPNIPKGAPLPLGFDQFTQAQYGNKNFLLNAVDYMLDESGLIDIRSRELKIRLLDVNRINNNKLFWQLLNTVAPILIIFLFGVVYIYLRKRKYGKA</sequence>
<evidence type="ECO:0000259" key="2">
    <source>
        <dbReference type="Pfam" id="PF09822"/>
    </source>
</evidence>